<name>A0AAV5MW88_9GAMM</name>
<dbReference type="InterPro" id="IPR025395">
    <property type="entry name" value="Phage_tail_terminator-like"/>
</dbReference>
<dbReference type="Gene3D" id="3.30.2000.20">
    <property type="match status" value="1"/>
</dbReference>
<dbReference type="AlphaFoldDB" id="A0AAV5MW88"/>
<dbReference type="RefSeq" id="WP_036023012.1">
    <property type="nucleotide sequence ID" value="NZ_BRLH01000001.1"/>
</dbReference>
<dbReference type="Proteomes" id="UP001058124">
    <property type="component" value="Unassembled WGS sequence"/>
</dbReference>
<gene>
    <name evidence="1" type="ORF">SOASR030_02130</name>
</gene>
<proteinExistence type="predicted"/>
<keyword evidence="2" id="KW-1185">Reference proteome</keyword>
<protein>
    <recommendedName>
        <fullName evidence="3">Phage protein</fullName>
    </recommendedName>
</protein>
<accession>A0AAV5MW88</accession>
<organism evidence="1 2">
    <name type="scientific">Leminorella grimontii</name>
    <dbReference type="NCBI Taxonomy" id="82981"/>
    <lineage>
        <taxon>Bacteria</taxon>
        <taxon>Pseudomonadati</taxon>
        <taxon>Pseudomonadota</taxon>
        <taxon>Gammaproteobacteria</taxon>
        <taxon>Enterobacterales</taxon>
        <taxon>Budviciaceae</taxon>
        <taxon>Leminorella</taxon>
    </lineage>
</organism>
<evidence type="ECO:0000313" key="2">
    <source>
        <dbReference type="Proteomes" id="UP001058124"/>
    </source>
</evidence>
<evidence type="ECO:0008006" key="3">
    <source>
        <dbReference type="Google" id="ProtNLM"/>
    </source>
</evidence>
<dbReference type="Pfam" id="PF13554">
    <property type="entry name" value="Phage_tail_terminator_5"/>
    <property type="match status" value="1"/>
</dbReference>
<evidence type="ECO:0000313" key="1">
    <source>
        <dbReference type="EMBL" id="GKX54101.1"/>
    </source>
</evidence>
<dbReference type="EMBL" id="BRLH01000001">
    <property type="protein sequence ID" value="GKX54101.1"/>
    <property type="molecule type" value="Genomic_DNA"/>
</dbReference>
<reference evidence="1" key="1">
    <citation type="submission" date="2022-06" db="EMBL/GenBank/DDBJ databases">
        <title>Draft genome sequences of Leminorella grimontii str. JCM5902.</title>
        <authorList>
            <person name="Wakabayashi Y."/>
            <person name="Kojima K."/>
        </authorList>
    </citation>
    <scope>NUCLEOTIDE SEQUENCE</scope>
    <source>
        <strain evidence="1">JCM 5902</strain>
    </source>
</reference>
<sequence length="133" mass="14470">MNQTTITQVLESKLSAVADELGLRIAWDNIEFTPDDNIYLQSHVLPSMTVSNDLGGQMRIWRGVFQVDVCAPVASGKAGVIKVADNVVAAFPFNMELSSGVYINSVPSQYPALISGTTYKIPISMNYRVDDGL</sequence>
<comment type="caution">
    <text evidence="1">The sequence shown here is derived from an EMBL/GenBank/DDBJ whole genome shotgun (WGS) entry which is preliminary data.</text>
</comment>